<name>A0A7I8VEL6_9ANNE</name>
<dbReference type="InterPro" id="IPR003533">
    <property type="entry name" value="Doublecortin_dom"/>
</dbReference>
<feature type="compositionally biased region" description="Basic and acidic residues" evidence="1">
    <location>
        <begin position="639"/>
        <end position="649"/>
    </location>
</feature>
<feature type="compositionally biased region" description="Basic and acidic residues" evidence="1">
    <location>
        <begin position="444"/>
        <end position="466"/>
    </location>
</feature>
<feature type="region of interest" description="Disordered" evidence="1">
    <location>
        <begin position="222"/>
        <end position="511"/>
    </location>
</feature>
<keyword evidence="4" id="KW-1185">Reference proteome</keyword>
<feature type="compositionally biased region" description="Basic and acidic residues" evidence="1">
    <location>
        <begin position="732"/>
        <end position="760"/>
    </location>
</feature>
<dbReference type="InterPro" id="IPR000048">
    <property type="entry name" value="IQ_motif_EF-hand-BS"/>
</dbReference>
<reference evidence="3 4" key="1">
    <citation type="submission" date="2020-08" db="EMBL/GenBank/DDBJ databases">
        <authorList>
            <person name="Hejnol A."/>
        </authorList>
    </citation>
    <scope>NUCLEOTIDE SEQUENCE [LARGE SCALE GENOMIC DNA]</scope>
</reference>
<feature type="compositionally biased region" description="Basic and acidic residues" evidence="1">
    <location>
        <begin position="407"/>
        <end position="432"/>
    </location>
</feature>
<dbReference type="GO" id="GO:0005874">
    <property type="term" value="C:microtubule"/>
    <property type="evidence" value="ECO:0007669"/>
    <property type="project" value="TreeGrafter"/>
</dbReference>
<feature type="compositionally biased region" description="Acidic residues" evidence="1">
    <location>
        <begin position="626"/>
        <end position="638"/>
    </location>
</feature>
<dbReference type="InterPro" id="IPR036572">
    <property type="entry name" value="Doublecortin_dom_sf"/>
</dbReference>
<feature type="compositionally biased region" description="Polar residues" evidence="1">
    <location>
        <begin position="615"/>
        <end position="625"/>
    </location>
</feature>
<dbReference type="GO" id="GO:0035556">
    <property type="term" value="P:intracellular signal transduction"/>
    <property type="evidence" value="ECO:0007669"/>
    <property type="project" value="InterPro"/>
</dbReference>
<dbReference type="SUPFAM" id="SSF89837">
    <property type="entry name" value="Doublecortin (DC)"/>
    <property type="match status" value="2"/>
</dbReference>
<dbReference type="AlphaFoldDB" id="A0A7I8VEL6"/>
<dbReference type="SMART" id="SM00537">
    <property type="entry name" value="DCX"/>
    <property type="match status" value="2"/>
</dbReference>
<dbReference type="Pfam" id="PF03607">
    <property type="entry name" value="DCX"/>
    <property type="match status" value="2"/>
</dbReference>
<feature type="compositionally biased region" description="Low complexity" evidence="1">
    <location>
        <begin position="684"/>
        <end position="699"/>
    </location>
</feature>
<dbReference type="Pfam" id="PF00612">
    <property type="entry name" value="IQ"/>
    <property type="match status" value="1"/>
</dbReference>
<dbReference type="CDD" id="cd23767">
    <property type="entry name" value="IQCD"/>
    <property type="match status" value="1"/>
</dbReference>
<dbReference type="PROSITE" id="PS50096">
    <property type="entry name" value="IQ"/>
    <property type="match status" value="1"/>
</dbReference>
<evidence type="ECO:0000256" key="1">
    <source>
        <dbReference type="SAM" id="MobiDB-lite"/>
    </source>
</evidence>
<feature type="region of interest" description="Disordered" evidence="1">
    <location>
        <begin position="574"/>
        <end position="760"/>
    </location>
</feature>
<organism evidence="3 4">
    <name type="scientific">Dimorphilus gyrociliatus</name>
    <dbReference type="NCBI Taxonomy" id="2664684"/>
    <lineage>
        <taxon>Eukaryota</taxon>
        <taxon>Metazoa</taxon>
        <taxon>Spiralia</taxon>
        <taxon>Lophotrochozoa</taxon>
        <taxon>Annelida</taxon>
        <taxon>Polychaeta</taxon>
        <taxon>Polychaeta incertae sedis</taxon>
        <taxon>Dinophilidae</taxon>
        <taxon>Dimorphilus</taxon>
    </lineage>
</organism>
<feature type="domain" description="Doublecortin" evidence="2">
    <location>
        <begin position="138"/>
        <end position="220"/>
    </location>
</feature>
<dbReference type="PANTHER" id="PTHR23004:SF11">
    <property type="entry name" value="PROTEIN RPI-1"/>
    <property type="match status" value="1"/>
</dbReference>
<feature type="compositionally biased region" description="Acidic residues" evidence="1">
    <location>
        <begin position="700"/>
        <end position="731"/>
    </location>
</feature>
<feature type="compositionally biased region" description="Low complexity" evidence="1">
    <location>
        <begin position="257"/>
        <end position="268"/>
    </location>
</feature>
<dbReference type="OrthoDB" id="1738954at2759"/>
<feature type="compositionally biased region" description="Basic and acidic residues" evidence="1">
    <location>
        <begin position="500"/>
        <end position="511"/>
    </location>
</feature>
<evidence type="ECO:0000313" key="3">
    <source>
        <dbReference type="EMBL" id="CAD5114161.1"/>
    </source>
</evidence>
<dbReference type="Gene3D" id="3.10.20.230">
    <property type="entry name" value="Doublecortin domain"/>
    <property type="match status" value="2"/>
</dbReference>
<dbReference type="PANTHER" id="PTHR23004">
    <property type="entry name" value="DOUBLECORTIN DOMAIN CONTAINING 2"/>
    <property type="match status" value="1"/>
</dbReference>
<feature type="domain" description="Doublecortin" evidence="2">
    <location>
        <begin position="13"/>
        <end position="95"/>
    </location>
</feature>
<protein>
    <submittedName>
        <fullName evidence="3">DgyrCDS3305</fullName>
    </submittedName>
</protein>
<accession>A0A7I8VEL6</accession>
<gene>
    <name evidence="3" type="ORF">DGYR_LOCUS3037</name>
</gene>
<feature type="compositionally biased region" description="Basic and acidic residues" evidence="1">
    <location>
        <begin position="574"/>
        <end position="586"/>
    </location>
</feature>
<feature type="compositionally biased region" description="Acidic residues" evidence="1">
    <location>
        <begin position="351"/>
        <end position="360"/>
    </location>
</feature>
<feature type="compositionally biased region" description="Basic and acidic residues" evidence="1">
    <location>
        <begin position="361"/>
        <end position="396"/>
    </location>
</feature>
<evidence type="ECO:0000313" key="4">
    <source>
        <dbReference type="Proteomes" id="UP000549394"/>
    </source>
</evidence>
<sequence>MDSAIFSQPEKAKIIHVFRNGDKRFMGKNVVINRRRTRNFDSFLNFVTGAISARVAVRSIRTPVGGTTITDLDQLEDFASSGKSYVAVGGEKFRKGIEYGKADTSPKRSPRATEVRPVEHNRSIQVSGRCRKVPIDILVIYVYTNGQDWRPAKRINVNSHLKRNFTSVLSEITDRIDLVTGAVLKLCRTDGSVIHGMQELEMNEKYVAVGREGFKMANYGSHDSAPFTTSPRLQKRKLPPINSRRARTSDNSAASNQTEETQRTTQSEPPYDRNNNNKGSRKPRQKRPEDDLFHSKPVRPKRSPEKVRETDYDKDEGGVFKAKTSDNEQENANAIEENDETRTEVPVDQQTAEEVEDEQVEEQRQASRNDNAREQKDDIDDVDGRNKEQTADKPEESNETEESPPEQAEKTNENQESEVAKDEQQEESKAEAEAAVEPEAETAETEKKEEKETEANDEDDKTKNEAAIKIQSTYRGHATRKSLKNSKENSETYEEDSKEIEEKGKEERVNEENVKVKKDLENVEKKENLDGEQVLNLVESVAEAGYVIGGIIENLAQGQENEDDLKLRKNDVAADKNATVDEKDNLSTKGINEAVAEGDEIHKNDETIQTEENGESSLVDNSQEINEPDNMEERTEDEQERHLETHLNDVEQDEYLQTNAIDNLAADQENRHKLLENSDETVDGGDVVDMGGNNDLVENSNEEEKEEAEAEATNEVAEQEDDNIDEDEENEVEQHDDVETNERDDGAEVDVKDNDIDKVE</sequence>
<dbReference type="GO" id="GO:0005815">
    <property type="term" value="C:microtubule organizing center"/>
    <property type="evidence" value="ECO:0007669"/>
    <property type="project" value="TreeGrafter"/>
</dbReference>
<dbReference type="PROSITE" id="PS50309">
    <property type="entry name" value="DC"/>
    <property type="match status" value="2"/>
</dbReference>
<dbReference type="Proteomes" id="UP000549394">
    <property type="component" value="Unassembled WGS sequence"/>
</dbReference>
<feature type="compositionally biased region" description="Acidic residues" evidence="1">
    <location>
        <begin position="434"/>
        <end position="443"/>
    </location>
</feature>
<dbReference type="Gene3D" id="1.20.5.190">
    <property type="match status" value="1"/>
</dbReference>
<evidence type="ECO:0000259" key="2">
    <source>
        <dbReference type="PROSITE" id="PS50309"/>
    </source>
</evidence>
<feature type="compositionally biased region" description="Basic and acidic residues" evidence="1">
    <location>
        <begin position="302"/>
        <end position="326"/>
    </location>
</feature>
<comment type="caution">
    <text evidence="3">The sequence shown here is derived from an EMBL/GenBank/DDBJ whole genome shotgun (WGS) entry which is preliminary data.</text>
</comment>
<proteinExistence type="predicted"/>
<dbReference type="EMBL" id="CAJFCJ010000005">
    <property type="protein sequence ID" value="CAD5114161.1"/>
    <property type="molecule type" value="Genomic_DNA"/>
</dbReference>